<keyword evidence="11" id="KW-0067">ATP-binding</keyword>
<comment type="subcellular location">
    <subcellularLocation>
        <location evidence="2">Cell inner membrane</location>
        <topology evidence="2">Multi-pass membrane protein</topology>
    </subcellularLocation>
</comment>
<dbReference type="NCBIfam" id="TIGR01524">
    <property type="entry name" value="ATPase-IIIB_Mg"/>
    <property type="match status" value="1"/>
</dbReference>
<dbReference type="Pfam" id="PF00690">
    <property type="entry name" value="Cation_ATPase_N"/>
    <property type="match status" value="1"/>
</dbReference>
<evidence type="ECO:0000256" key="7">
    <source>
        <dbReference type="ARBA" id="ARBA00022519"/>
    </source>
</evidence>
<dbReference type="SUPFAM" id="SSF81665">
    <property type="entry name" value="Calcium ATPase, transmembrane domain M"/>
    <property type="match status" value="1"/>
</dbReference>
<evidence type="ECO:0000313" key="22">
    <source>
        <dbReference type="Proteomes" id="UP001596174"/>
    </source>
</evidence>
<dbReference type="EC" id="7.2.2.14" evidence="4"/>
<dbReference type="InterPro" id="IPR001757">
    <property type="entry name" value="P_typ_ATPase"/>
</dbReference>
<dbReference type="InterPro" id="IPR036412">
    <property type="entry name" value="HAD-like_sf"/>
</dbReference>
<comment type="similarity">
    <text evidence="3">Belongs to the cation transport ATPase (P-type) (TC 3.A.3) family. Type IIIB subfamily.</text>
</comment>
<dbReference type="PRINTS" id="PR01836">
    <property type="entry name" value="MGATPASE"/>
</dbReference>
<evidence type="ECO:0000259" key="20">
    <source>
        <dbReference type="SMART" id="SM00831"/>
    </source>
</evidence>
<dbReference type="InterPro" id="IPR006068">
    <property type="entry name" value="ATPase_P-typ_cation-transptr_C"/>
</dbReference>
<comment type="caution">
    <text evidence="21">The sequence shown here is derived from an EMBL/GenBank/DDBJ whole genome shotgun (WGS) entry which is preliminary data.</text>
</comment>
<dbReference type="InterPro" id="IPR018303">
    <property type="entry name" value="ATPase_P-typ_P_site"/>
</dbReference>
<protein>
    <recommendedName>
        <fullName evidence="5">Magnesium-transporting ATPase, P-type 1</fullName>
        <ecNumber evidence="4">7.2.2.14</ecNumber>
    </recommendedName>
    <alternativeName>
        <fullName evidence="16">Mg(2+) transport ATPase, P-type 1</fullName>
    </alternativeName>
</protein>
<keyword evidence="8" id="KW-0597">Phosphoprotein</keyword>
<dbReference type="InterPro" id="IPR059000">
    <property type="entry name" value="ATPase_P-type_domA"/>
</dbReference>
<evidence type="ECO:0000256" key="10">
    <source>
        <dbReference type="ARBA" id="ARBA00022741"/>
    </source>
</evidence>
<evidence type="ECO:0000256" key="3">
    <source>
        <dbReference type="ARBA" id="ARBA00008746"/>
    </source>
</evidence>
<dbReference type="Gene3D" id="1.20.1110.10">
    <property type="entry name" value="Calcium-transporting ATPase, transmembrane domain"/>
    <property type="match status" value="1"/>
</dbReference>
<dbReference type="InterPro" id="IPR023298">
    <property type="entry name" value="ATPase_P-typ_TM_dom_sf"/>
</dbReference>
<keyword evidence="10" id="KW-0547">Nucleotide-binding</keyword>
<feature type="transmembrane region" description="Helical" evidence="19">
    <location>
        <begin position="85"/>
        <end position="101"/>
    </location>
</feature>
<evidence type="ECO:0000256" key="13">
    <source>
        <dbReference type="ARBA" id="ARBA00022967"/>
    </source>
</evidence>
<comment type="function">
    <text evidence="1">Mediates magnesium influx to the cytosol.</text>
</comment>
<evidence type="ECO:0000256" key="11">
    <source>
        <dbReference type="ARBA" id="ARBA00022840"/>
    </source>
</evidence>
<dbReference type="RefSeq" id="WP_380578769.1">
    <property type="nucleotide sequence ID" value="NZ_JBHSQJ010000005.1"/>
</dbReference>
<feature type="transmembrane region" description="Helical" evidence="19">
    <location>
        <begin position="803"/>
        <end position="822"/>
    </location>
</feature>
<keyword evidence="7" id="KW-0997">Cell inner membrane</keyword>
<dbReference type="SFLD" id="SFLDS00003">
    <property type="entry name" value="Haloacid_Dehalogenase"/>
    <property type="match status" value="1"/>
</dbReference>
<dbReference type="Gene3D" id="3.40.50.1000">
    <property type="entry name" value="HAD superfamily/HAD-like"/>
    <property type="match status" value="1"/>
</dbReference>
<dbReference type="Pfam" id="PF00689">
    <property type="entry name" value="Cation_ATPase_C"/>
    <property type="match status" value="1"/>
</dbReference>
<dbReference type="InterPro" id="IPR008250">
    <property type="entry name" value="ATPase_P-typ_transduc_dom_A_sf"/>
</dbReference>
<proteinExistence type="inferred from homology"/>
<dbReference type="SFLD" id="SFLDF00027">
    <property type="entry name" value="p-type_atpase"/>
    <property type="match status" value="1"/>
</dbReference>
<comment type="catalytic activity">
    <reaction evidence="18">
        <text>ATP + H2O = ADP + phosphate + H(+)</text>
        <dbReference type="Rhea" id="RHEA:13065"/>
        <dbReference type="ChEBI" id="CHEBI:15377"/>
        <dbReference type="ChEBI" id="CHEBI:15378"/>
        <dbReference type="ChEBI" id="CHEBI:30616"/>
        <dbReference type="ChEBI" id="CHEBI:43474"/>
        <dbReference type="ChEBI" id="CHEBI:456216"/>
    </reaction>
</comment>
<keyword evidence="9 19" id="KW-0812">Transmembrane</keyword>
<name>A0ABW1FTU6_9ACTN</name>
<feature type="transmembrane region" description="Helical" evidence="19">
    <location>
        <begin position="273"/>
        <end position="299"/>
    </location>
</feature>
<dbReference type="EMBL" id="JBHSQJ010000005">
    <property type="protein sequence ID" value="MFC5905895.1"/>
    <property type="molecule type" value="Genomic_DNA"/>
</dbReference>
<evidence type="ECO:0000256" key="17">
    <source>
        <dbReference type="ARBA" id="ARBA00047295"/>
    </source>
</evidence>
<evidence type="ECO:0000256" key="18">
    <source>
        <dbReference type="ARBA" id="ARBA00049360"/>
    </source>
</evidence>
<dbReference type="SFLD" id="SFLDG00002">
    <property type="entry name" value="C1.7:_P-type_atpase_like"/>
    <property type="match status" value="1"/>
</dbReference>
<dbReference type="NCBIfam" id="TIGR01494">
    <property type="entry name" value="ATPase_P-type"/>
    <property type="match status" value="3"/>
</dbReference>
<keyword evidence="6" id="KW-1003">Cell membrane</keyword>
<keyword evidence="14 19" id="KW-1133">Transmembrane helix</keyword>
<dbReference type="InterPro" id="IPR004014">
    <property type="entry name" value="ATPase_P-typ_cation-transptr_N"/>
</dbReference>
<accession>A0ABW1FTU6</accession>
<feature type="transmembrane region" description="Helical" evidence="19">
    <location>
        <begin position="710"/>
        <end position="733"/>
    </location>
</feature>
<dbReference type="PROSITE" id="PS00154">
    <property type="entry name" value="ATPASE_E1_E2"/>
    <property type="match status" value="1"/>
</dbReference>
<feature type="domain" description="Cation-transporting P-type ATPase N-terminal" evidence="20">
    <location>
        <begin position="9"/>
        <end position="81"/>
    </location>
</feature>
<evidence type="ECO:0000256" key="16">
    <source>
        <dbReference type="ARBA" id="ARBA00029806"/>
    </source>
</evidence>
<evidence type="ECO:0000313" key="21">
    <source>
        <dbReference type="EMBL" id="MFC5905895.1"/>
    </source>
</evidence>
<evidence type="ECO:0000256" key="2">
    <source>
        <dbReference type="ARBA" id="ARBA00004429"/>
    </source>
</evidence>
<keyword evidence="12" id="KW-0460">Magnesium</keyword>
<evidence type="ECO:0000256" key="15">
    <source>
        <dbReference type="ARBA" id="ARBA00023136"/>
    </source>
</evidence>
<dbReference type="InterPro" id="IPR023299">
    <property type="entry name" value="ATPase_P-typ_cyto_dom_N"/>
</dbReference>
<keyword evidence="13" id="KW-1278">Translocase</keyword>
<evidence type="ECO:0000256" key="5">
    <source>
        <dbReference type="ARBA" id="ARBA00013555"/>
    </source>
</evidence>
<keyword evidence="22" id="KW-1185">Reference proteome</keyword>
<evidence type="ECO:0000256" key="14">
    <source>
        <dbReference type="ARBA" id="ARBA00022989"/>
    </source>
</evidence>
<dbReference type="Gene3D" id="2.70.150.10">
    <property type="entry name" value="Calcium-transporting ATPase, cytoplasmic transduction domain A"/>
    <property type="match status" value="1"/>
</dbReference>
<gene>
    <name evidence="21" type="primary">mgtA</name>
    <name evidence="21" type="ORF">ACFP3V_01500</name>
</gene>
<dbReference type="PANTHER" id="PTHR42861">
    <property type="entry name" value="CALCIUM-TRANSPORTING ATPASE"/>
    <property type="match status" value="1"/>
</dbReference>
<comment type="catalytic activity">
    <reaction evidence="17">
        <text>Mg(2+)(out) + ATP + H2O = Mg(2+)(in) + ADP + phosphate + H(+)</text>
        <dbReference type="Rhea" id="RHEA:10260"/>
        <dbReference type="ChEBI" id="CHEBI:15377"/>
        <dbReference type="ChEBI" id="CHEBI:15378"/>
        <dbReference type="ChEBI" id="CHEBI:18420"/>
        <dbReference type="ChEBI" id="CHEBI:30616"/>
        <dbReference type="ChEBI" id="CHEBI:43474"/>
        <dbReference type="ChEBI" id="CHEBI:456216"/>
        <dbReference type="EC" id="7.2.2.14"/>
    </reaction>
</comment>
<evidence type="ECO:0000256" key="4">
    <source>
        <dbReference type="ARBA" id="ARBA00012786"/>
    </source>
</evidence>
<evidence type="ECO:0000256" key="6">
    <source>
        <dbReference type="ARBA" id="ARBA00022475"/>
    </source>
</evidence>
<feature type="transmembrane region" description="Helical" evidence="19">
    <location>
        <begin position="61"/>
        <end position="79"/>
    </location>
</feature>
<feature type="transmembrane region" description="Helical" evidence="19">
    <location>
        <begin position="771"/>
        <end position="791"/>
    </location>
</feature>
<keyword evidence="15 19" id="KW-0472">Membrane</keyword>
<dbReference type="Proteomes" id="UP001596174">
    <property type="component" value="Unassembled WGS sequence"/>
</dbReference>
<evidence type="ECO:0000256" key="8">
    <source>
        <dbReference type="ARBA" id="ARBA00022553"/>
    </source>
</evidence>
<evidence type="ECO:0000256" key="12">
    <source>
        <dbReference type="ARBA" id="ARBA00022842"/>
    </source>
</evidence>
<dbReference type="Gene3D" id="3.40.1110.10">
    <property type="entry name" value="Calcium-transporting ATPase, cytoplasmic domain N"/>
    <property type="match status" value="1"/>
</dbReference>
<reference evidence="22" key="1">
    <citation type="journal article" date="2019" name="Int. J. Syst. Evol. Microbiol.">
        <title>The Global Catalogue of Microorganisms (GCM) 10K type strain sequencing project: providing services to taxonomists for standard genome sequencing and annotation.</title>
        <authorList>
            <consortium name="The Broad Institute Genomics Platform"/>
            <consortium name="The Broad Institute Genome Sequencing Center for Infectious Disease"/>
            <person name="Wu L."/>
            <person name="Ma J."/>
        </authorList>
    </citation>
    <scope>NUCLEOTIDE SEQUENCE [LARGE SCALE GENOMIC DNA]</scope>
    <source>
        <strain evidence="22">JCM 4816</strain>
    </source>
</reference>
<dbReference type="Pfam" id="PF00702">
    <property type="entry name" value="Hydrolase"/>
    <property type="match status" value="1"/>
</dbReference>
<sequence>MAPGLSAATAAALEPAAVLAALGAEPAGLTGAEAARRLTAVGPNAVRTHQVRALAVLARQLRSALLLLLVVTATVSFFFGERTDAVIIGSILLLSIALGFANEYRAEKSAAALHSAVRHTAVVLRDGHEAEVDVTDLVPGDVVLLSLGQVVPADIRLLDCTFLQCDESVLTGESAPVDKRSAPVPDGTVLAELASCALMGTVVHAGTGRGVVVATGGRAEFGRIALGLGERQPETEFQRGLRRFSVLLLQVALALTSAIFLINVLLHRPLLDALLFSLAIAVGITPQLLPAVVSTSLAAGSRQLARRKVLVKRLVCIEDLGDMDVLVTDKTGTLTEGRITFREALDPQGGVSDDALLFGLLATEGDLSGDHLGGNPLDTALWQAPHARVPGGCRRLAQLPFDHERQLTSALVQLPDSTRLLVTKGAPEVLLDRCQDVPTTASAVLDRLFDEGSRVVAVATRDAAGATTVTAADETGLHLAGFLVFLDPPKADAAASLERLARLGVSVKICTGDNPRVARKVCTDLGLPVGRTLTGRDLAALDDARLAAVVGETTVFARVSPEDKARVVRALRSRGSDVGFLGDGVNDALALHAADVGVSVDSATDVAKDAADVVLLEKDLGVLADGVAEGRRIFANTIKYVLMGTSSNFGNMFSAAGASLVLSFLPMLPSQILLNNLLYDAGQLTIPTDRVDPEQLAAPSHWDIRLIRRFMLCFGPVSSLFDVLTFWVMLGLFHAGPALFRSGWFVESLATQSLVIFAIRTRRVPFLRSRPSRALTAATLAVVAVGVALPLSPAAHTLGFQPLPPAFFLALTVMTLAYLALIETVKRYFFRHVPTTSAPRTHRTHVHRVQRRAARFSRPEPLAPR</sequence>
<dbReference type="SMART" id="SM00831">
    <property type="entry name" value="Cation_ATPase_N"/>
    <property type="match status" value="1"/>
</dbReference>
<dbReference type="Pfam" id="PF00122">
    <property type="entry name" value="E1-E2_ATPase"/>
    <property type="match status" value="1"/>
</dbReference>
<evidence type="ECO:0000256" key="1">
    <source>
        <dbReference type="ARBA" id="ARBA00003954"/>
    </source>
</evidence>
<evidence type="ECO:0000256" key="9">
    <source>
        <dbReference type="ARBA" id="ARBA00022692"/>
    </source>
</evidence>
<dbReference type="SUPFAM" id="SSF81653">
    <property type="entry name" value="Calcium ATPase, transduction domain A"/>
    <property type="match status" value="1"/>
</dbReference>
<feature type="transmembrane region" description="Helical" evidence="19">
    <location>
        <begin position="246"/>
        <end position="267"/>
    </location>
</feature>
<dbReference type="InterPro" id="IPR023214">
    <property type="entry name" value="HAD_sf"/>
</dbReference>
<feature type="transmembrane region" description="Helical" evidence="19">
    <location>
        <begin position="739"/>
        <end position="759"/>
    </location>
</feature>
<evidence type="ECO:0000256" key="19">
    <source>
        <dbReference type="SAM" id="Phobius"/>
    </source>
</evidence>
<organism evidence="21 22">
    <name type="scientific">Streptacidiphilus monticola</name>
    <dbReference type="NCBI Taxonomy" id="2161674"/>
    <lineage>
        <taxon>Bacteria</taxon>
        <taxon>Bacillati</taxon>
        <taxon>Actinomycetota</taxon>
        <taxon>Actinomycetes</taxon>
        <taxon>Kitasatosporales</taxon>
        <taxon>Streptomycetaceae</taxon>
        <taxon>Streptacidiphilus</taxon>
    </lineage>
</organism>
<dbReference type="InterPro" id="IPR044492">
    <property type="entry name" value="P_typ_ATPase_HD_dom"/>
</dbReference>
<dbReference type="InterPro" id="IPR006415">
    <property type="entry name" value="P-type_ATPase_IIIB"/>
</dbReference>
<dbReference type="SUPFAM" id="SSF56784">
    <property type="entry name" value="HAD-like"/>
    <property type="match status" value="1"/>
</dbReference>